<keyword evidence="7" id="KW-0223">Dioxygenase</keyword>
<evidence type="ECO:0000313" key="8">
    <source>
        <dbReference type="Proteomes" id="UP000215914"/>
    </source>
</evidence>
<dbReference type="GO" id="GO:0046872">
    <property type="term" value="F:metal ion binding"/>
    <property type="evidence" value="ECO:0007669"/>
    <property type="project" value="UniProtKB-KW"/>
</dbReference>
<dbReference type="InterPro" id="IPR027443">
    <property type="entry name" value="IPNS-like_sf"/>
</dbReference>
<evidence type="ECO:0000256" key="3">
    <source>
        <dbReference type="ARBA" id="ARBA00023004"/>
    </source>
</evidence>
<dbReference type="AlphaFoldDB" id="A0A251URX5"/>
<dbReference type="EMBL" id="CM007894">
    <property type="protein sequence ID" value="OTG25071.1"/>
    <property type="molecule type" value="Genomic_DNA"/>
</dbReference>
<sequence>MAKSLSSVNNEVKEIAAHCEQLPERFIRKDVTESSPADIPVIDVSLLASSPLELDRLRSAIATWGCVQAINHGIEGALLDKVREISRAFFCLSAEEKQKCLREEGDVEGYGNDIGLAEGQTLDWTDRLFLTVRPQHKHRLQFWPQNPSNFKEVVDEYCSKMEVFNQVILKAMARSLNLEENCFLDQYGTTSNSTILGRFNYYPPCPWADKVLGLKSHSDGSAMTYLLQDKEIEGLQVLKDGQWFRVPILPDALTINVGDQIEIMSNGVFKTSVHRVMVDSKKQRMTVAMHCMPQTEKDIGPVDGLITDETPRLYKKVTFSLDFYFESYQKGLRSLDACKV</sequence>
<dbReference type="OMA" id="DWSDRIY"/>
<dbReference type="SUPFAM" id="SSF51197">
    <property type="entry name" value="Clavaminate synthase-like"/>
    <property type="match status" value="1"/>
</dbReference>
<keyword evidence="3 4" id="KW-0408">Iron</keyword>
<organism evidence="7 8">
    <name type="scientific">Helianthus annuus</name>
    <name type="common">Common sunflower</name>
    <dbReference type="NCBI Taxonomy" id="4232"/>
    <lineage>
        <taxon>Eukaryota</taxon>
        <taxon>Viridiplantae</taxon>
        <taxon>Streptophyta</taxon>
        <taxon>Embryophyta</taxon>
        <taxon>Tracheophyta</taxon>
        <taxon>Spermatophyta</taxon>
        <taxon>Magnoliopsida</taxon>
        <taxon>eudicotyledons</taxon>
        <taxon>Gunneridae</taxon>
        <taxon>Pentapetalae</taxon>
        <taxon>asterids</taxon>
        <taxon>campanulids</taxon>
        <taxon>Asterales</taxon>
        <taxon>Asteraceae</taxon>
        <taxon>Asteroideae</taxon>
        <taxon>Heliantheae alliance</taxon>
        <taxon>Heliantheae</taxon>
        <taxon>Helianthus</taxon>
    </lineage>
</organism>
<dbReference type="FunCoup" id="A0A251URX5">
    <property type="interactions" value="131"/>
</dbReference>
<evidence type="ECO:0000256" key="1">
    <source>
        <dbReference type="ARBA" id="ARBA00008056"/>
    </source>
</evidence>
<dbReference type="InterPro" id="IPR050295">
    <property type="entry name" value="Plant_2OG-oxidoreductases"/>
</dbReference>
<evidence type="ECO:0000256" key="2">
    <source>
        <dbReference type="ARBA" id="ARBA00022723"/>
    </source>
</evidence>
<keyword evidence="8" id="KW-1185">Reference proteome</keyword>
<dbReference type="InterPro" id="IPR005123">
    <property type="entry name" value="Oxoglu/Fe-dep_dioxygenase_dom"/>
</dbReference>
<dbReference type="Gramene" id="mRNA:HanXRQr2_Chr05g0205671">
    <property type="protein sequence ID" value="mRNA:HanXRQr2_Chr05g0205671"/>
    <property type="gene ID" value="HanXRQr2_Chr05g0205671"/>
</dbReference>
<dbReference type="Proteomes" id="UP000215914">
    <property type="component" value="Chromosome 5"/>
</dbReference>
<evidence type="ECO:0000313" key="6">
    <source>
        <dbReference type="EMBL" id="KAF5805144.1"/>
    </source>
</evidence>
<dbReference type="InParanoid" id="A0A251URX5"/>
<name>A0A251URX5_HELAN</name>
<reference evidence="6 8" key="1">
    <citation type="journal article" date="2017" name="Nature">
        <title>The sunflower genome provides insights into oil metabolism, flowering and Asterid evolution.</title>
        <authorList>
            <person name="Badouin H."/>
            <person name="Gouzy J."/>
            <person name="Grassa C.J."/>
            <person name="Murat F."/>
            <person name="Staton S.E."/>
            <person name="Cottret L."/>
            <person name="Lelandais-Briere C."/>
            <person name="Owens G.L."/>
            <person name="Carrere S."/>
            <person name="Mayjonade B."/>
            <person name="Legrand L."/>
            <person name="Gill N."/>
            <person name="Kane N.C."/>
            <person name="Bowers J.E."/>
            <person name="Hubner S."/>
            <person name="Bellec A."/>
            <person name="Berard A."/>
            <person name="Berges H."/>
            <person name="Blanchet N."/>
            <person name="Boniface M.C."/>
            <person name="Brunel D."/>
            <person name="Catrice O."/>
            <person name="Chaidir N."/>
            <person name="Claudel C."/>
            <person name="Donnadieu C."/>
            <person name="Faraut T."/>
            <person name="Fievet G."/>
            <person name="Helmstetter N."/>
            <person name="King M."/>
            <person name="Knapp S.J."/>
            <person name="Lai Z."/>
            <person name="Le Paslier M.C."/>
            <person name="Lippi Y."/>
            <person name="Lorenzon L."/>
            <person name="Mandel J.R."/>
            <person name="Marage G."/>
            <person name="Marchand G."/>
            <person name="Marquand E."/>
            <person name="Bret-Mestries E."/>
            <person name="Morien E."/>
            <person name="Nambeesan S."/>
            <person name="Nguyen T."/>
            <person name="Pegot-Espagnet P."/>
            <person name="Pouilly N."/>
            <person name="Raftis F."/>
            <person name="Sallet E."/>
            <person name="Schiex T."/>
            <person name="Thomas J."/>
            <person name="Vandecasteele C."/>
            <person name="Vares D."/>
            <person name="Vear F."/>
            <person name="Vautrin S."/>
            <person name="Crespi M."/>
            <person name="Mangin B."/>
            <person name="Burke J.M."/>
            <person name="Salse J."/>
            <person name="Munos S."/>
            <person name="Vincourt P."/>
            <person name="Rieseberg L.H."/>
            <person name="Langlade N.B."/>
        </authorList>
    </citation>
    <scope>NUCLEOTIDE SEQUENCE [LARGE SCALE GENOMIC DNA]</scope>
    <source>
        <strain evidence="8">cv. SF193</strain>
        <tissue evidence="6">Leaves</tissue>
    </source>
</reference>
<reference evidence="7" key="2">
    <citation type="submission" date="2017-02" db="EMBL/GenBank/DDBJ databases">
        <title>Sunflower complete genome.</title>
        <authorList>
            <person name="Langlade N."/>
            <person name="Munos S."/>
        </authorList>
    </citation>
    <scope>NUCLEOTIDE SEQUENCE [LARGE SCALE GENOMIC DNA]</scope>
    <source>
        <tissue evidence="7">Leaves</tissue>
    </source>
</reference>
<dbReference type="PROSITE" id="PS51471">
    <property type="entry name" value="FE2OG_OXY"/>
    <property type="match status" value="1"/>
</dbReference>
<feature type="domain" description="Fe2OG dioxygenase" evidence="5">
    <location>
        <begin position="190"/>
        <end position="293"/>
    </location>
</feature>
<keyword evidence="4 6" id="KW-0560">Oxidoreductase</keyword>
<dbReference type="PANTHER" id="PTHR47991">
    <property type="entry name" value="OXOGLUTARATE/IRON-DEPENDENT DIOXYGENASE"/>
    <property type="match status" value="1"/>
</dbReference>
<dbReference type="Pfam" id="PF14226">
    <property type="entry name" value="DIOX_N"/>
    <property type="match status" value="1"/>
</dbReference>
<dbReference type="GO" id="GO:0102805">
    <property type="term" value="F:codeine O-demethylase activity"/>
    <property type="evidence" value="ECO:0007669"/>
    <property type="project" value="UniProtKB-EC"/>
</dbReference>
<dbReference type="InterPro" id="IPR044861">
    <property type="entry name" value="IPNS-like_FE2OG_OXY"/>
</dbReference>
<evidence type="ECO:0000259" key="5">
    <source>
        <dbReference type="PROSITE" id="PS51471"/>
    </source>
</evidence>
<evidence type="ECO:0000256" key="4">
    <source>
        <dbReference type="RuleBase" id="RU003682"/>
    </source>
</evidence>
<dbReference type="FunFam" id="2.60.120.330:FF:000018">
    <property type="entry name" value="2-oxoglutarate (2OG) and Fe(II)-dependent oxygenase superfamily protein"/>
    <property type="match status" value="1"/>
</dbReference>
<comment type="similarity">
    <text evidence="1 4">Belongs to the iron/ascorbate-dependent oxidoreductase family.</text>
</comment>
<proteinExistence type="inferred from homology"/>
<dbReference type="OrthoDB" id="288590at2759"/>
<reference evidence="6" key="3">
    <citation type="submission" date="2020-06" db="EMBL/GenBank/DDBJ databases">
        <title>Helianthus annuus Genome sequencing and assembly Release 2.</title>
        <authorList>
            <person name="Gouzy J."/>
            <person name="Langlade N."/>
            <person name="Munos S."/>
        </authorList>
    </citation>
    <scope>NUCLEOTIDE SEQUENCE</scope>
    <source>
        <tissue evidence="6">Leaves</tissue>
    </source>
</reference>
<dbReference type="InterPro" id="IPR026992">
    <property type="entry name" value="DIOX_N"/>
</dbReference>
<accession>A0A251URX5</accession>
<dbReference type="STRING" id="4232.A0A251URX5"/>
<dbReference type="EC" id="1.14.11.32" evidence="6"/>
<dbReference type="Gene3D" id="2.60.120.330">
    <property type="entry name" value="B-lactam Antibiotic, Isopenicillin N Synthase, Chain"/>
    <property type="match status" value="1"/>
</dbReference>
<protein>
    <submittedName>
        <fullName evidence="6">Codeine 3-O-demethylase</fullName>
        <ecNumber evidence="6">1.14.11.32</ecNumber>
    </submittedName>
    <submittedName>
        <fullName evidence="7">Putative oxoglutarate/iron-dependent dioxygenase</fullName>
    </submittedName>
</protein>
<dbReference type="Pfam" id="PF03171">
    <property type="entry name" value="2OG-FeII_Oxy"/>
    <property type="match status" value="1"/>
</dbReference>
<evidence type="ECO:0000313" key="7">
    <source>
        <dbReference type="EMBL" id="OTG25071.1"/>
    </source>
</evidence>
<dbReference type="EMBL" id="MNCJ02000320">
    <property type="protein sequence ID" value="KAF5805144.1"/>
    <property type="molecule type" value="Genomic_DNA"/>
</dbReference>
<gene>
    <name evidence="7" type="ORF">HannXRQ_Chr05g0143661</name>
    <name evidence="6" type="ORF">HanXRQr2_Chr05g0205671</name>
</gene>
<keyword evidence="2 4" id="KW-0479">Metal-binding</keyword>